<dbReference type="GO" id="GO:0003677">
    <property type="term" value="F:DNA binding"/>
    <property type="evidence" value="ECO:0007669"/>
    <property type="project" value="UniProtKB-KW"/>
</dbReference>
<evidence type="ECO:0000313" key="5">
    <source>
        <dbReference type="EMBL" id="EXM40546.1"/>
    </source>
</evidence>
<dbReference type="InterPro" id="IPR015927">
    <property type="entry name" value="Peptidase_S24_S26A/B/C"/>
</dbReference>
<dbReference type="InterPro" id="IPR039418">
    <property type="entry name" value="LexA-like"/>
</dbReference>
<dbReference type="Pfam" id="PF00717">
    <property type="entry name" value="Peptidase_S24"/>
    <property type="match status" value="1"/>
</dbReference>
<sequence>MSELYDRIQELCKEAGITVTKLCRDTGISRSTLSELNKGRTKSLSSKVSYKIADYFHVPLEYINENCVSVNPLDVLAFKDKIVLESNTEDDKPTDTLTVLPTDKIHMIPVFGSVAAGFGAYASSDIIEYIPLYIENDCDVADTICITVKGQSMYPKIEEGDRIVVRRQDSVDNGRIAVVMIGDEAVVKRVECEKNKLTLISINPEYPPRVIEGKDLEDVRIVGLVQEVMKKL</sequence>
<evidence type="ECO:0000256" key="2">
    <source>
        <dbReference type="ARBA" id="ARBA00023125"/>
    </source>
</evidence>
<protein>
    <submittedName>
        <fullName evidence="5">LexA family transcriptional regulator</fullName>
    </submittedName>
</protein>
<dbReference type="Gene3D" id="1.10.260.40">
    <property type="entry name" value="lambda repressor-like DNA-binding domains"/>
    <property type="match status" value="1"/>
</dbReference>
<dbReference type="AlphaFoldDB" id="A0A011VZ09"/>
<dbReference type="Pfam" id="PF13443">
    <property type="entry name" value="HTH_26"/>
    <property type="match status" value="1"/>
</dbReference>
<reference evidence="5 6" key="1">
    <citation type="submission" date="2013-06" db="EMBL/GenBank/DDBJ databases">
        <title>Rumen cellulosomics: divergent fiber-degrading strategies revealed by comparative genome-wide analysis of six Ruminococcal strains.</title>
        <authorList>
            <person name="Dassa B."/>
            <person name="Borovok I."/>
            <person name="Lamed R."/>
            <person name="Flint H."/>
            <person name="Yeoman C.J."/>
            <person name="White B."/>
            <person name="Bayer E.A."/>
        </authorList>
    </citation>
    <scope>NUCLEOTIDE SEQUENCE [LARGE SCALE GENOMIC DNA]</scope>
    <source>
        <strain evidence="5 6">SY3</strain>
    </source>
</reference>
<dbReference type="PANTHER" id="PTHR40661">
    <property type="match status" value="1"/>
</dbReference>
<dbReference type="PATRIC" id="fig|1341156.4.peg.17"/>
<dbReference type="InterPro" id="IPR001387">
    <property type="entry name" value="Cro/C1-type_HTH"/>
</dbReference>
<keyword evidence="3" id="KW-0804">Transcription</keyword>
<dbReference type="CDD" id="cd06529">
    <property type="entry name" value="S24_LexA-like"/>
    <property type="match status" value="1"/>
</dbReference>
<dbReference type="InterPro" id="IPR036286">
    <property type="entry name" value="LexA/Signal_pep-like_sf"/>
</dbReference>
<dbReference type="EMBL" id="JEOB01000001">
    <property type="protein sequence ID" value="EXM40546.1"/>
    <property type="molecule type" value="Genomic_DNA"/>
</dbReference>
<dbReference type="PROSITE" id="PS50943">
    <property type="entry name" value="HTH_CROC1"/>
    <property type="match status" value="1"/>
</dbReference>
<comment type="caution">
    <text evidence="5">The sequence shown here is derived from an EMBL/GenBank/DDBJ whole genome shotgun (WGS) entry which is preliminary data.</text>
</comment>
<keyword evidence="1" id="KW-0805">Transcription regulation</keyword>
<name>A0A011VZ09_RUMAL</name>
<evidence type="ECO:0000256" key="3">
    <source>
        <dbReference type="ARBA" id="ARBA00023163"/>
    </source>
</evidence>
<organism evidence="5 6">
    <name type="scientific">Ruminococcus albus SY3</name>
    <dbReference type="NCBI Taxonomy" id="1341156"/>
    <lineage>
        <taxon>Bacteria</taxon>
        <taxon>Bacillati</taxon>
        <taxon>Bacillota</taxon>
        <taxon>Clostridia</taxon>
        <taxon>Eubacteriales</taxon>
        <taxon>Oscillospiraceae</taxon>
        <taxon>Ruminococcus</taxon>
    </lineage>
</organism>
<dbReference type="InterPro" id="IPR010982">
    <property type="entry name" value="Lambda_DNA-bd_dom_sf"/>
</dbReference>
<evidence type="ECO:0000259" key="4">
    <source>
        <dbReference type="PROSITE" id="PS50943"/>
    </source>
</evidence>
<evidence type="ECO:0000256" key="1">
    <source>
        <dbReference type="ARBA" id="ARBA00023015"/>
    </source>
</evidence>
<dbReference type="SMART" id="SM00530">
    <property type="entry name" value="HTH_XRE"/>
    <property type="match status" value="1"/>
</dbReference>
<keyword evidence="2" id="KW-0238">DNA-binding</keyword>
<evidence type="ECO:0000313" key="6">
    <source>
        <dbReference type="Proteomes" id="UP000021369"/>
    </source>
</evidence>
<keyword evidence="6" id="KW-1185">Reference proteome</keyword>
<feature type="domain" description="HTH cro/C1-type" evidence="4">
    <location>
        <begin position="8"/>
        <end position="63"/>
    </location>
</feature>
<proteinExistence type="predicted"/>
<gene>
    <name evidence="5" type="ORF">RASY3_01450</name>
</gene>
<dbReference type="SUPFAM" id="SSF47413">
    <property type="entry name" value="lambda repressor-like DNA-binding domains"/>
    <property type="match status" value="1"/>
</dbReference>
<dbReference type="Gene3D" id="2.10.109.10">
    <property type="entry name" value="Umud Fragment, subunit A"/>
    <property type="match status" value="1"/>
</dbReference>
<dbReference type="CDD" id="cd00093">
    <property type="entry name" value="HTH_XRE"/>
    <property type="match status" value="1"/>
</dbReference>
<dbReference type="PANTHER" id="PTHR40661:SF1">
    <property type="entry name" value="HTH CRO_C1-TYPE DOMAIN-CONTAINING PROTEIN"/>
    <property type="match status" value="1"/>
</dbReference>
<accession>A0A011VZ09</accession>
<dbReference type="SUPFAM" id="SSF51306">
    <property type="entry name" value="LexA/Signal peptidase"/>
    <property type="match status" value="1"/>
</dbReference>
<dbReference type="Proteomes" id="UP000021369">
    <property type="component" value="Unassembled WGS sequence"/>
</dbReference>